<dbReference type="InterPro" id="IPR027443">
    <property type="entry name" value="IPNS-like_sf"/>
</dbReference>
<evidence type="ECO:0000256" key="4">
    <source>
        <dbReference type="ARBA" id="ARBA00022964"/>
    </source>
</evidence>
<dbReference type="InterPro" id="IPR026992">
    <property type="entry name" value="DIOX_N"/>
</dbReference>
<dbReference type="PROSITE" id="PS51471">
    <property type="entry name" value="FE2OG_OXY"/>
    <property type="match status" value="1"/>
</dbReference>
<comment type="caution">
    <text evidence="14">The sequence shown here is derived from an EMBL/GenBank/DDBJ whole genome shotgun (WGS) entry which is preliminary data.</text>
</comment>
<sequence>MVVLSQQATLNELFHINKYKPTNHHHVFKGVPEVDLSHPDAKTQIVNACIEFGFFKVVNHHVSLDLMTNLENETLNFFGQSQIEKEKAGPPDPFGYGSKTIGTKGDVGLVEYLLLSTNPDIVSPKSLQLLQQNTKKFRCAIEDYVVGVKEVCCEVLELIADGLEIKPRNVFSKMVRDEKSDSCLRVNHYAACGELQALSGGNLIGFGEHTDPQIISVLRSNNISGLQICLRDGSSWVSIPPDHTSFFISVGDSLQVMTNGGLKSVKHRVMADTNMSRLSMIYFGGPPLNEKLVPLPSILVSKEEQSLYKEFTWREYKNAAYKSRLSYNRLSLFEKKTSSLGHAN</sequence>
<evidence type="ECO:0000256" key="9">
    <source>
        <dbReference type="ARBA" id="ARBA00055835"/>
    </source>
</evidence>
<evidence type="ECO:0000256" key="6">
    <source>
        <dbReference type="ARBA" id="ARBA00023004"/>
    </source>
</evidence>
<dbReference type="InterPro" id="IPR005123">
    <property type="entry name" value="Oxoglu/Fe-dep_dioxygenase_dom"/>
</dbReference>
<accession>A0A2K3PRZ6</accession>
<evidence type="ECO:0000256" key="1">
    <source>
        <dbReference type="ARBA" id="ARBA00001962"/>
    </source>
</evidence>
<keyword evidence="5 12" id="KW-0560">Oxidoreductase</keyword>
<keyword evidence="4 14" id="KW-0223">Dioxygenase</keyword>
<dbReference type="Proteomes" id="UP000236291">
    <property type="component" value="Unassembled WGS sequence"/>
</dbReference>
<organism evidence="14 15">
    <name type="scientific">Trifolium pratense</name>
    <name type="common">Red clover</name>
    <dbReference type="NCBI Taxonomy" id="57577"/>
    <lineage>
        <taxon>Eukaryota</taxon>
        <taxon>Viridiplantae</taxon>
        <taxon>Streptophyta</taxon>
        <taxon>Embryophyta</taxon>
        <taxon>Tracheophyta</taxon>
        <taxon>Spermatophyta</taxon>
        <taxon>Magnoliopsida</taxon>
        <taxon>eudicotyledons</taxon>
        <taxon>Gunneridae</taxon>
        <taxon>Pentapetalae</taxon>
        <taxon>rosids</taxon>
        <taxon>fabids</taxon>
        <taxon>Fabales</taxon>
        <taxon>Fabaceae</taxon>
        <taxon>Papilionoideae</taxon>
        <taxon>50 kb inversion clade</taxon>
        <taxon>NPAAA clade</taxon>
        <taxon>Hologalegina</taxon>
        <taxon>IRL clade</taxon>
        <taxon>Trifolieae</taxon>
        <taxon>Trifolium</taxon>
    </lineage>
</organism>
<dbReference type="EMBL" id="ASHM01009900">
    <property type="protein sequence ID" value="PNY18044.1"/>
    <property type="molecule type" value="Genomic_DNA"/>
</dbReference>
<keyword evidence="6 12" id="KW-0408">Iron</keyword>
<evidence type="ECO:0000256" key="3">
    <source>
        <dbReference type="ARBA" id="ARBA00022723"/>
    </source>
</evidence>
<dbReference type="FunFam" id="2.60.120.330:FF:000014">
    <property type="entry name" value="Gibberellin 2-beta-dioxygenase 1"/>
    <property type="match status" value="1"/>
</dbReference>
<name>A0A2K3PRZ6_TRIPR</name>
<gene>
    <name evidence="14" type="ORF">L195_g014801</name>
</gene>
<protein>
    <recommendedName>
        <fullName evidence="11">gibberellin 2beta-dioxygenase</fullName>
        <ecNumber evidence="11">1.14.11.13</ecNumber>
    </recommendedName>
</protein>
<dbReference type="Pfam" id="PF14226">
    <property type="entry name" value="DIOX_N"/>
    <property type="match status" value="1"/>
</dbReference>
<dbReference type="SUPFAM" id="SSF51197">
    <property type="entry name" value="Clavaminate synthase-like"/>
    <property type="match status" value="1"/>
</dbReference>
<keyword evidence="3 12" id="KW-0479">Metal-binding</keyword>
<dbReference type="GO" id="GO:0046872">
    <property type="term" value="F:metal ion binding"/>
    <property type="evidence" value="ECO:0007669"/>
    <property type="project" value="UniProtKB-KW"/>
</dbReference>
<feature type="domain" description="Fe2OG dioxygenase" evidence="13">
    <location>
        <begin position="179"/>
        <end position="286"/>
    </location>
</feature>
<evidence type="ECO:0000256" key="5">
    <source>
        <dbReference type="ARBA" id="ARBA00023002"/>
    </source>
</evidence>
<proteinExistence type="inferred from homology"/>
<dbReference type="AlphaFoldDB" id="A0A2K3PRZ6"/>
<evidence type="ECO:0000256" key="10">
    <source>
        <dbReference type="ARBA" id="ARBA00061282"/>
    </source>
</evidence>
<comment type="pathway">
    <text evidence="2">Hormone biosynthesis.</text>
</comment>
<dbReference type="InterPro" id="IPR050231">
    <property type="entry name" value="Iron_ascorbate_oxido_reductase"/>
</dbReference>
<evidence type="ECO:0000256" key="12">
    <source>
        <dbReference type="RuleBase" id="RU003682"/>
    </source>
</evidence>
<comment type="function">
    <text evidence="9">Catalyzes the 2-beta-hydroxylation of several biologically active gibberellins, leading to the homeostatic regulation of their endogenous level. Catabolism of gibberellins (GAs) plays a central role in plant development. Converts GA9/GA20 to GA51/GA29 and GA4/GA1 to GA34/GA8.</text>
</comment>
<comment type="catalytic activity">
    <reaction evidence="8">
        <text>gibberellin A1 + 2-oxoglutarate + O2 = gibberellin A8 + succinate + CO2</text>
        <dbReference type="Rhea" id="RHEA:15005"/>
        <dbReference type="ChEBI" id="CHEBI:15379"/>
        <dbReference type="ChEBI" id="CHEBI:16526"/>
        <dbReference type="ChEBI" id="CHEBI:16810"/>
        <dbReference type="ChEBI" id="CHEBI:30031"/>
        <dbReference type="ChEBI" id="CHEBI:58524"/>
        <dbReference type="ChEBI" id="CHEBI:58594"/>
        <dbReference type="EC" id="1.14.11.13"/>
    </reaction>
</comment>
<evidence type="ECO:0000313" key="15">
    <source>
        <dbReference type="Proteomes" id="UP000236291"/>
    </source>
</evidence>
<dbReference type="InterPro" id="IPR044861">
    <property type="entry name" value="IPNS-like_FE2OG_OXY"/>
</dbReference>
<evidence type="ECO:0000256" key="8">
    <source>
        <dbReference type="ARBA" id="ARBA00052204"/>
    </source>
</evidence>
<reference evidence="14 15" key="2">
    <citation type="journal article" date="2017" name="Front. Plant Sci.">
        <title>Gene Classification and Mining of Molecular Markers Useful in Red Clover (Trifolium pratense) Breeding.</title>
        <authorList>
            <person name="Istvanek J."/>
            <person name="Dluhosova J."/>
            <person name="Dluhos P."/>
            <person name="Patkova L."/>
            <person name="Nedelnik J."/>
            <person name="Repkova J."/>
        </authorList>
    </citation>
    <scope>NUCLEOTIDE SEQUENCE [LARGE SCALE GENOMIC DNA]</scope>
    <source>
        <strain evidence="15">cv. Tatra</strain>
        <tissue evidence="14">Young leaves</tissue>
    </source>
</reference>
<dbReference type="PANTHER" id="PTHR47990">
    <property type="entry name" value="2-OXOGLUTARATE (2OG) AND FE(II)-DEPENDENT OXYGENASE SUPERFAMILY PROTEIN-RELATED"/>
    <property type="match status" value="1"/>
</dbReference>
<evidence type="ECO:0000256" key="7">
    <source>
        <dbReference type="ARBA" id="ARBA00037909"/>
    </source>
</evidence>
<dbReference type="STRING" id="57577.A0A2K3PRZ6"/>
<evidence type="ECO:0000259" key="13">
    <source>
        <dbReference type="PROSITE" id="PS51471"/>
    </source>
</evidence>
<comment type="pathway">
    <text evidence="7">Plant hormone biosynthesis; gibberellin biosynthesis.</text>
</comment>
<comment type="cofactor">
    <cofactor evidence="1">
        <name>Fe cation</name>
        <dbReference type="ChEBI" id="CHEBI:24875"/>
    </cofactor>
</comment>
<evidence type="ECO:0000313" key="14">
    <source>
        <dbReference type="EMBL" id="PNY18044.1"/>
    </source>
</evidence>
<dbReference type="GO" id="GO:0045543">
    <property type="term" value="F:gibberellin 2-beta-dioxygenase activity"/>
    <property type="evidence" value="ECO:0007669"/>
    <property type="project" value="UniProtKB-EC"/>
</dbReference>
<dbReference type="EC" id="1.14.11.13" evidence="11"/>
<dbReference type="Pfam" id="PF03171">
    <property type="entry name" value="2OG-FeII_Oxy"/>
    <property type="match status" value="1"/>
</dbReference>
<dbReference type="Gene3D" id="2.60.120.330">
    <property type="entry name" value="B-lactam Antibiotic, Isopenicillin N Synthase, Chain"/>
    <property type="match status" value="1"/>
</dbReference>
<evidence type="ECO:0000256" key="11">
    <source>
        <dbReference type="ARBA" id="ARBA00066708"/>
    </source>
</evidence>
<reference evidence="14 15" key="1">
    <citation type="journal article" date="2014" name="Am. J. Bot.">
        <title>Genome assembly and annotation for red clover (Trifolium pratense; Fabaceae).</title>
        <authorList>
            <person name="Istvanek J."/>
            <person name="Jaros M."/>
            <person name="Krenek A."/>
            <person name="Repkova J."/>
        </authorList>
    </citation>
    <scope>NUCLEOTIDE SEQUENCE [LARGE SCALE GENOMIC DNA]</scope>
    <source>
        <strain evidence="15">cv. Tatra</strain>
        <tissue evidence="14">Young leaves</tissue>
    </source>
</reference>
<evidence type="ECO:0000256" key="2">
    <source>
        <dbReference type="ARBA" id="ARBA00004972"/>
    </source>
</evidence>
<comment type="similarity">
    <text evidence="10">Belongs to the iron/ascorbate-dependent oxidoreductase family. GA2OX subfamily.</text>
</comment>